<dbReference type="GO" id="GO:0031419">
    <property type="term" value="F:cobalamin binding"/>
    <property type="evidence" value="ECO:0007669"/>
    <property type="project" value="InterPro"/>
</dbReference>
<dbReference type="GO" id="GO:0046653">
    <property type="term" value="P:tetrahydrofolate metabolic process"/>
    <property type="evidence" value="ECO:0007669"/>
    <property type="project" value="TreeGrafter"/>
</dbReference>
<dbReference type="GO" id="GO:0005829">
    <property type="term" value="C:cytosol"/>
    <property type="evidence" value="ECO:0007669"/>
    <property type="project" value="TreeGrafter"/>
</dbReference>
<dbReference type="Pfam" id="PF12728">
    <property type="entry name" value="HTH_17"/>
    <property type="match status" value="1"/>
</dbReference>
<proteinExistence type="predicted"/>
<keyword evidence="6" id="KW-1185">Reference proteome</keyword>
<evidence type="ECO:0000259" key="4">
    <source>
        <dbReference type="PROSITE" id="PS51332"/>
    </source>
</evidence>
<dbReference type="PANTHER" id="PTHR45833">
    <property type="entry name" value="METHIONINE SYNTHASE"/>
    <property type="match status" value="1"/>
</dbReference>
<comment type="caution">
    <text evidence="5">The sequence shown here is derived from an EMBL/GenBank/DDBJ whole genome shotgun (WGS) entry which is preliminary data.</text>
</comment>
<organism evidence="5 6">
    <name type="scientific">Phytoactinopolyspora mesophila</name>
    <dbReference type="NCBI Taxonomy" id="2650750"/>
    <lineage>
        <taxon>Bacteria</taxon>
        <taxon>Bacillati</taxon>
        <taxon>Actinomycetota</taxon>
        <taxon>Actinomycetes</taxon>
        <taxon>Jiangellales</taxon>
        <taxon>Jiangellaceae</taxon>
        <taxon>Phytoactinopolyspora</taxon>
    </lineage>
</organism>
<dbReference type="GO" id="GO:0050667">
    <property type="term" value="P:homocysteine metabolic process"/>
    <property type="evidence" value="ECO:0007669"/>
    <property type="project" value="TreeGrafter"/>
</dbReference>
<sequence length="286" mass="29777">MANAPSSEDEQLIDLGETARRLGVHYMTAYRYVRTGRLPAAQRDGRWRVDPAELGKLRPGPAESGARRGHGRPKARRGVLRARLLAGDEPGAWRIVETLLASGAEPSAILVDVLAGALRDIGDGWEHGELTVGDEHRATAVGIRLVGRLGATSTWRGRRRGTVVLAGAPHDAHALPSAIVATVLRSSGYDVVEFGGDTPAEVVASAAAAVGPGLRAVGISVGARQRFDDVAGVADLVRQMVPGIPVLVGGPAVKSAAVASDLGADGWAADAFGVVDVLAELRQVQR</sequence>
<feature type="region of interest" description="Disordered" evidence="3">
    <location>
        <begin position="49"/>
        <end position="75"/>
    </location>
</feature>
<evidence type="ECO:0000313" key="6">
    <source>
        <dbReference type="Proteomes" id="UP000460435"/>
    </source>
</evidence>
<dbReference type="InterPro" id="IPR050554">
    <property type="entry name" value="Met_Synthase/Corrinoid"/>
</dbReference>
<dbReference type="InterPro" id="IPR041657">
    <property type="entry name" value="HTH_17"/>
</dbReference>
<feature type="domain" description="B12-binding" evidence="4">
    <location>
        <begin position="160"/>
        <end position="286"/>
    </location>
</feature>
<reference evidence="5 6" key="1">
    <citation type="submission" date="2019-11" db="EMBL/GenBank/DDBJ databases">
        <authorList>
            <person name="Li X.-J."/>
            <person name="Feng X.-M."/>
        </authorList>
    </citation>
    <scope>NUCLEOTIDE SEQUENCE [LARGE SCALE GENOMIC DNA]</scope>
    <source>
        <strain evidence="5 6">XMNu-373</strain>
    </source>
</reference>
<dbReference type="EMBL" id="WLZY01000001">
    <property type="protein sequence ID" value="NDL55721.1"/>
    <property type="molecule type" value="Genomic_DNA"/>
</dbReference>
<dbReference type="SUPFAM" id="SSF52242">
    <property type="entry name" value="Cobalamin (vitamin B12)-binding domain"/>
    <property type="match status" value="1"/>
</dbReference>
<dbReference type="Pfam" id="PF02607">
    <property type="entry name" value="B12-binding_2"/>
    <property type="match status" value="1"/>
</dbReference>
<evidence type="ECO:0000313" key="5">
    <source>
        <dbReference type="EMBL" id="NDL55721.1"/>
    </source>
</evidence>
<evidence type="ECO:0000256" key="1">
    <source>
        <dbReference type="ARBA" id="ARBA00022723"/>
    </source>
</evidence>
<dbReference type="GO" id="GO:0008705">
    <property type="term" value="F:methionine synthase activity"/>
    <property type="evidence" value="ECO:0007669"/>
    <property type="project" value="TreeGrafter"/>
</dbReference>
<dbReference type="InterPro" id="IPR036724">
    <property type="entry name" value="Cobalamin-bd_sf"/>
</dbReference>
<dbReference type="Pfam" id="PF02310">
    <property type="entry name" value="B12-binding"/>
    <property type="match status" value="1"/>
</dbReference>
<accession>A0A7K3LXH5</accession>
<keyword evidence="1" id="KW-0479">Metal-binding</keyword>
<dbReference type="InterPro" id="IPR036594">
    <property type="entry name" value="Meth_synthase_dom"/>
</dbReference>
<evidence type="ECO:0000256" key="2">
    <source>
        <dbReference type="ARBA" id="ARBA00023285"/>
    </source>
</evidence>
<gene>
    <name evidence="5" type="ORF">F7O44_01410</name>
</gene>
<evidence type="ECO:0000256" key="3">
    <source>
        <dbReference type="SAM" id="MobiDB-lite"/>
    </source>
</evidence>
<dbReference type="PANTHER" id="PTHR45833:SF1">
    <property type="entry name" value="METHIONINE SYNTHASE"/>
    <property type="match status" value="1"/>
</dbReference>
<dbReference type="InterPro" id="IPR003759">
    <property type="entry name" value="Cbl-bd_cap"/>
</dbReference>
<dbReference type="AlphaFoldDB" id="A0A7K3LXH5"/>
<keyword evidence="2" id="KW-0170">Cobalt</keyword>
<dbReference type="Proteomes" id="UP000460435">
    <property type="component" value="Unassembled WGS sequence"/>
</dbReference>
<dbReference type="GO" id="GO:0046872">
    <property type="term" value="F:metal ion binding"/>
    <property type="evidence" value="ECO:0007669"/>
    <property type="project" value="UniProtKB-KW"/>
</dbReference>
<dbReference type="Gene3D" id="1.10.1240.10">
    <property type="entry name" value="Methionine synthase domain"/>
    <property type="match status" value="1"/>
</dbReference>
<name>A0A7K3LXH5_9ACTN</name>
<dbReference type="PROSITE" id="PS51332">
    <property type="entry name" value="B12_BINDING"/>
    <property type="match status" value="1"/>
</dbReference>
<protein>
    <submittedName>
        <fullName evidence="5">Helix-turn-helix domain-containing protein</fullName>
    </submittedName>
</protein>
<dbReference type="InterPro" id="IPR006158">
    <property type="entry name" value="Cobalamin-bd"/>
</dbReference>
<dbReference type="Gene3D" id="3.40.50.280">
    <property type="entry name" value="Cobalamin-binding domain"/>
    <property type="match status" value="1"/>
</dbReference>
<dbReference type="RefSeq" id="WP_162448406.1">
    <property type="nucleotide sequence ID" value="NZ_WLZY01000001.1"/>
</dbReference>